<protein>
    <submittedName>
        <fullName evidence="1">1222_t:CDS:1</fullName>
    </submittedName>
</protein>
<sequence>MSSDELEFYRQLEERVQEKIDLFKKKYPEGFHCMPRGTQILNNKRFDEWGSYIVKAPPPSQYVPLQQSRSAPPQVAPLSTTRLPPVPTQSRQQPATTSVQADQNTTAGALRSTGNKPFVDSYLSFLETRTENEDPDPSQREREEEGRRAIFNGRSTSVTISPENSRTTEKKLSENKYSAKPAGKKPSAKKPAVKTTFDTNATKNNNHAAGKITNGSSKTNNNNAAPKINGNGTSYAGQNGISSKLSNNGSSKLINNGSSLILVNNDMPKPIINSLSSNKVINNDFATAGTKTAINESITTKSYGKDLTSIVSINSIKKPKNLEEINAFLKNYFATRKEKKQFVMPIEENVTIRKRNKGKEVATKRPAQKRPVLKADRSTKRVKKSKSIDPEITDDLDDGESTLPNPEISVRKPFVVKLKIPRPPEESECTQESLRQQKFSSLRINGQNSPSRDRKDGIIRSVRNENKSNFGGNTAGKNPKSSRKSKVVESLEENTRDSEPHVSRNVKRRIDDDSSDSTSKRSKKRCVPINAQSIDAPIKSEESSTISISKKEESSIIPVRIKKEESPITITNADRNSIGMQTQLVKTIEMAIQTNSTEMVSISVQTDSEPSSTSNDNYSDSQPSSTINDESAKFHHVLYNHKTQQATNYKHRSESEKVPLNRISDYIEAYLLYADAFYNQYEAYTFGRSYSNLLNPRKFFTAVYGMDIIKDESELIGVLKYIHAVISNIFCKNDRDQCLKKESEYLNEYIDKIRNGSPGEVEEALKKYNGYLDQMKKSLKQCSDNLNEAYENLKTAKRLLGDSIIDINDSLKNVMIFARKRVDKWRQDKGITFDALGST</sequence>
<organism evidence="1 2">
    <name type="scientific">Acaulospora colombiana</name>
    <dbReference type="NCBI Taxonomy" id="27376"/>
    <lineage>
        <taxon>Eukaryota</taxon>
        <taxon>Fungi</taxon>
        <taxon>Fungi incertae sedis</taxon>
        <taxon>Mucoromycota</taxon>
        <taxon>Glomeromycotina</taxon>
        <taxon>Glomeromycetes</taxon>
        <taxon>Diversisporales</taxon>
        <taxon>Acaulosporaceae</taxon>
        <taxon>Acaulospora</taxon>
    </lineage>
</organism>
<evidence type="ECO:0000313" key="1">
    <source>
        <dbReference type="EMBL" id="CAG8537894.1"/>
    </source>
</evidence>
<reference evidence="1" key="1">
    <citation type="submission" date="2021-06" db="EMBL/GenBank/DDBJ databases">
        <authorList>
            <person name="Kallberg Y."/>
            <person name="Tangrot J."/>
            <person name="Rosling A."/>
        </authorList>
    </citation>
    <scope>NUCLEOTIDE SEQUENCE</scope>
    <source>
        <strain evidence="1">CL356</strain>
    </source>
</reference>
<dbReference type="EMBL" id="CAJVPT010007131">
    <property type="protein sequence ID" value="CAG8537894.1"/>
    <property type="molecule type" value="Genomic_DNA"/>
</dbReference>
<name>A0ACA9LPE1_9GLOM</name>
<evidence type="ECO:0000313" key="2">
    <source>
        <dbReference type="Proteomes" id="UP000789525"/>
    </source>
</evidence>
<keyword evidence="2" id="KW-1185">Reference proteome</keyword>
<comment type="caution">
    <text evidence="1">The sequence shown here is derived from an EMBL/GenBank/DDBJ whole genome shotgun (WGS) entry which is preliminary data.</text>
</comment>
<proteinExistence type="predicted"/>
<gene>
    <name evidence="1" type="ORF">ACOLOM_LOCUS4348</name>
</gene>
<accession>A0ACA9LPE1</accession>
<dbReference type="Proteomes" id="UP000789525">
    <property type="component" value="Unassembled WGS sequence"/>
</dbReference>